<evidence type="ECO:0000313" key="2">
    <source>
        <dbReference type="Proteomes" id="UP000053989"/>
    </source>
</evidence>
<reference evidence="2" key="2">
    <citation type="submission" date="2015-01" db="EMBL/GenBank/DDBJ databases">
        <title>Evolutionary Origins and Diversification of the Mycorrhizal Mutualists.</title>
        <authorList>
            <consortium name="DOE Joint Genome Institute"/>
            <consortium name="Mycorrhizal Genomics Consortium"/>
            <person name="Kohler A."/>
            <person name="Kuo A."/>
            <person name="Nagy L.G."/>
            <person name="Floudas D."/>
            <person name="Copeland A."/>
            <person name="Barry K.W."/>
            <person name="Cichocki N."/>
            <person name="Veneault-Fourrey C."/>
            <person name="LaButti K."/>
            <person name="Lindquist E.A."/>
            <person name="Lipzen A."/>
            <person name="Lundell T."/>
            <person name="Morin E."/>
            <person name="Murat C."/>
            <person name="Riley R."/>
            <person name="Ohm R."/>
            <person name="Sun H."/>
            <person name="Tunlid A."/>
            <person name="Henrissat B."/>
            <person name="Grigoriev I.V."/>
            <person name="Hibbett D.S."/>
            <person name="Martin F."/>
        </authorList>
    </citation>
    <scope>NUCLEOTIDE SEQUENCE [LARGE SCALE GENOMIC DNA]</scope>
    <source>
        <strain evidence="2">Foug A</strain>
    </source>
</reference>
<dbReference type="STRING" id="1036808.A0A0C3DFE0"/>
<dbReference type="EMBL" id="KN822147">
    <property type="protein sequence ID" value="KIM54806.1"/>
    <property type="molecule type" value="Genomic_DNA"/>
</dbReference>
<protein>
    <submittedName>
        <fullName evidence="1">Uncharacterized protein</fullName>
    </submittedName>
</protein>
<dbReference type="HOGENOM" id="CLU_183192_0_0_1"/>
<organism evidence="1 2">
    <name type="scientific">Scleroderma citrinum Foug A</name>
    <dbReference type="NCBI Taxonomy" id="1036808"/>
    <lineage>
        <taxon>Eukaryota</taxon>
        <taxon>Fungi</taxon>
        <taxon>Dikarya</taxon>
        <taxon>Basidiomycota</taxon>
        <taxon>Agaricomycotina</taxon>
        <taxon>Agaricomycetes</taxon>
        <taxon>Agaricomycetidae</taxon>
        <taxon>Boletales</taxon>
        <taxon>Sclerodermatineae</taxon>
        <taxon>Sclerodermataceae</taxon>
        <taxon>Scleroderma</taxon>
    </lineage>
</organism>
<accession>A0A0C3DFE0</accession>
<dbReference type="InParanoid" id="A0A0C3DFE0"/>
<keyword evidence="2" id="KW-1185">Reference proteome</keyword>
<proteinExistence type="predicted"/>
<dbReference type="Proteomes" id="UP000053989">
    <property type="component" value="Unassembled WGS sequence"/>
</dbReference>
<evidence type="ECO:0000313" key="1">
    <source>
        <dbReference type="EMBL" id="KIM54806.1"/>
    </source>
</evidence>
<name>A0A0C3DFE0_9AGAM</name>
<dbReference type="AlphaFoldDB" id="A0A0C3DFE0"/>
<gene>
    <name evidence="1" type="ORF">SCLCIDRAFT_38013</name>
</gene>
<feature type="non-terminal residue" evidence="1">
    <location>
        <position position="75"/>
    </location>
</feature>
<sequence length="75" mass="8315">PSDYLCARCPLCFGSNSQRADTNQDDLDCIVCLDACFTQKQTNNPQNSATCNPSNPINTVFIPESEVKAMEHFIE</sequence>
<dbReference type="OrthoDB" id="2666777at2759"/>
<feature type="non-terminal residue" evidence="1">
    <location>
        <position position="1"/>
    </location>
</feature>
<reference evidence="1 2" key="1">
    <citation type="submission" date="2014-04" db="EMBL/GenBank/DDBJ databases">
        <authorList>
            <consortium name="DOE Joint Genome Institute"/>
            <person name="Kuo A."/>
            <person name="Kohler A."/>
            <person name="Nagy L.G."/>
            <person name="Floudas D."/>
            <person name="Copeland A."/>
            <person name="Barry K.W."/>
            <person name="Cichocki N."/>
            <person name="Veneault-Fourrey C."/>
            <person name="LaButti K."/>
            <person name="Lindquist E.A."/>
            <person name="Lipzen A."/>
            <person name="Lundell T."/>
            <person name="Morin E."/>
            <person name="Murat C."/>
            <person name="Sun H."/>
            <person name="Tunlid A."/>
            <person name="Henrissat B."/>
            <person name="Grigoriev I.V."/>
            <person name="Hibbett D.S."/>
            <person name="Martin F."/>
            <person name="Nordberg H.P."/>
            <person name="Cantor M.N."/>
            <person name="Hua S.X."/>
        </authorList>
    </citation>
    <scope>NUCLEOTIDE SEQUENCE [LARGE SCALE GENOMIC DNA]</scope>
    <source>
        <strain evidence="1 2">Foug A</strain>
    </source>
</reference>